<protein>
    <submittedName>
        <fullName evidence="1">Uncharacterized protein</fullName>
    </submittedName>
</protein>
<dbReference type="AlphaFoldDB" id="A0A6C0CEN9"/>
<evidence type="ECO:0000313" key="1">
    <source>
        <dbReference type="EMBL" id="QHT02767.1"/>
    </source>
</evidence>
<dbReference type="EMBL" id="MN739399">
    <property type="protein sequence ID" value="QHT02767.1"/>
    <property type="molecule type" value="Genomic_DNA"/>
</dbReference>
<sequence>MCIWKFVLPILLLLLICNITEGYQNNKPLPDRPDEIQFLACHDYSSETNLGNNNFKLNSHKIGVPLSGNYSSFLDAYGLRNYDDFFHAPICEKDDTFNFEANNSLDFREIPDSTDLNKEEIYKEEIELDKFIIKDPNYLFVNPKFIGNKILYPELVNEKFLMSHKTHETETLQHRMDKSLYGNDI</sequence>
<proteinExistence type="predicted"/>
<accession>A0A6C0CEN9</accession>
<organism evidence="1">
    <name type="scientific">viral metagenome</name>
    <dbReference type="NCBI Taxonomy" id="1070528"/>
    <lineage>
        <taxon>unclassified sequences</taxon>
        <taxon>metagenomes</taxon>
        <taxon>organismal metagenomes</taxon>
    </lineage>
</organism>
<reference evidence="1" key="1">
    <citation type="journal article" date="2020" name="Nature">
        <title>Giant virus diversity and host interactions through global metagenomics.</title>
        <authorList>
            <person name="Schulz F."/>
            <person name="Roux S."/>
            <person name="Paez-Espino D."/>
            <person name="Jungbluth S."/>
            <person name="Walsh D.A."/>
            <person name="Denef V.J."/>
            <person name="McMahon K.D."/>
            <person name="Konstantinidis K.T."/>
            <person name="Eloe-Fadrosh E.A."/>
            <person name="Kyrpides N.C."/>
            <person name="Woyke T."/>
        </authorList>
    </citation>
    <scope>NUCLEOTIDE SEQUENCE</scope>
    <source>
        <strain evidence="1">GVMAG-M-3300020595-32</strain>
    </source>
</reference>
<name>A0A6C0CEN9_9ZZZZ</name>